<dbReference type="Pfam" id="PF01059">
    <property type="entry name" value="Oxidored_q5_N"/>
    <property type="match status" value="1"/>
</dbReference>
<feature type="transmembrane region" description="Helical" evidence="17">
    <location>
        <begin position="415"/>
        <end position="438"/>
    </location>
</feature>
<evidence type="ECO:0000256" key="5">
    <source>
        <dbReference type="ARBA" id="ARBA00021006"/>
    </source>
</evidence>
<reference evidence="20" key="2">
    <citation type="journal article" date="2022" name="Syst. Entomol.">
        <title>Massive gene rearrangements of mitochondrial genomes and implications for the phylogeny of Trichoptera (Insecta).</title>
        <authorList>
            <person name="Ge X."/>
            <person name="Peng L."/>
            <person name="Vogler A.P."/>
            <person name="Morse J.C."/>
            <person name="Yang L."/>
            <person name="Sun C."/>
            <person name="Wang B."/>
        </authorList>
    </citation>
    <scope>NUCLEOTIDE SEQUENCE</scope>
</reference>
<keyword evidence="11 17" id="KW-1133">Transmembrane helix</keyword>
<evidence type="ECO:0000256" key="12">
    <source>
        <dbReference type="ARBA" id="ARBA00023027"/>
    </source>
</evidence>
<feature type="transmembrane region" description="Helical" evidence="17">
    <location>
        <begin position="294"/>
        <end position="315"/>
    </location>
</feature>
<comment type="function">
    <text evidence="17">Core subunit of the mitochondrial membrane respiratory chain NADH dehydrogenase (Complex I) which catalyzes electron transfer from NADH through the respiratory chain, using ubiquinone as an electron acceptor. Essential for the catalytic activity and assembly of complex I.</text>
</comment>
<feature type="transmembrane region" description="Helical" evidence="17">
    <location>
        <begin position="51"/>
        <end position="69"/>
    </location>
</feature>
<sequence>MLKFIFFFFFFFFFSNYWFLFMLVFLLIYLLLMNFNIFNFFNLSMMFSMDILSMGLMILSLWIILLMVMSTDLIYYKNLNVKFYLFNLLFMLGLLFMVFLSMNIFIFYLLFEISLIPVLLLIMGWGYQVDRVQAGIYLLFYTLFLSLPMLIGIVYLYFSFNCMIMYLINNVDNMILYLIFTMSFLVKMPMFLFHLWLLKAHVESPVSGSMILAGIMLKLGGYGLIRTMNFYLLNSLNLNFFFIIFSLIGGVYLALVCLLQIDMKLLIAMSSIVHMSMVIGGIMSLNFFGMMGSYVLMLGHGLCSSGMFLLANILYERLLSRSMLLNKGLINLFPLLSFWWFLMISSNMASPPSLNLLGEISLMIAIISYSKYFLFILFSLNFFSAVYNLYLYSFTQHGKLLDNLLSFNMIMSREYLVLLLHWLPLNILFFSFDFIFLMS</sequence>
<dbReference type="CTD" id="4538"/>
<evidence type="ECO:0000256" key="8">
    <source>
        <dbReference type="ARBA" id="ARBA00022692"/>
    </source>
</evidence>
<dbReference type="GO" id="GO:0015990">
    <property type="term" value="P:electron transport coupled proton transport"/>
    <property type="evidence" value="ECO:0007669"/>
    <property type="project" value="TreeGrafter"/>
</dbReference>
<feature type="transmembrane region" description="Helical" evidence="17">
    <location>
        <begin position="210"/>
        <end position="232"/>
    </location>
</feature>
<dbReference type="GO" id="GO:0031966">
    <property type="term" value="C:mitochondrial membrane"/>
    <property type="evidence" value="ECO:0007669"/>
    <property type="project" value="UniProtKB-SubCell"/>
</dbReference>
<evidence type="ECO:0000256" key="1">
    <source>
        <dbReference type="ARBA" id="ARBA00003257"/>
    </source>
</evidence>
<dbReference type="PRINTS" id="PR01437">
    <property type="entry name" value="NUOXDRDTASE4"/>
</dbReference>
<feature type="domain" description="NADH:ubiquinone oxidoreductase chain 4 N-terminal" evidence="19">
    <location>
        <begin position="1"/>
        <end position="97"/>
    </location>
</feature>
<evidence type="ECO:0000256" key="17">
    <source>
        <dbReference type="RuleBase" id="RU003297"/>
    </source>
</evidence>
<keyword evidence="8 17" id="KW-0812">Transmembrane</keyword>
<reference evidence="20" key="1">
    <citation type="submission" date="2021-11" db="EMBL/GenBank/DDBJ databases">
        <authorList>
            <person name="Ge X.-Y."/>
            <person name="Peng L."/>
            <person name="Sun C.-H."/>
            <person name="Wang B.-X."/>
        </authorList>
    </citation>
    <scope>NUCLEOTIDE SEQUENCE</scope>
</reference>
<evidence type="ECO:0000256" key="6">
    <source>
        <dbReference type="ARBA" id="ARBA00022448"/>
    </source>
</evidence>
<feature type="transmembrane region" description="Helical" evidence="17">
    <location>
        <begin position="7"/>
        <end position="31"/>
    </location>
</feature>
<feature type="transmembrane region" description="Helical" evidence="17">
    <location>
        <begin position="238"/>
        <end position="259"/>
    </location>
</feature>
<keyword evidence="12 17" id="KW-0520">NAD</keyword>
<evidence type="ECO:0000256" key="13">
    <source>
        <dbReference type="ARBA" id="ARBA00023075"/>
    </source>
</evidence>
<dbReference type="Pfam" id="PF00361">
    <property type="entry name" value="Proton_antipo_M"/>
    <property type="match status" value="1"/>
</dbReference>
<dbReference type="GO" id="GO:0042773">
    <property type="term" value="P:ATP synthesis coupled electron transport"/>
    <property type="evidence" value="ECO:0007669"/>
    <property type="project" value="InterPro"/>
</dbReference>
<keyword evidence="6 17" id="KW-0813">Transport</keyword>
<feature type="domain" description="NADH:quinone oxidoreductase/Mrp antiporter transmembrane" evidence="18">
    <location>
        <begin position="101"/>
        <end position="379"/>
    </location>
</feature>
<geneLocation type="mitochondrion" evidence="20"/>
<dbReference type="EC" id="7.1.1.2" evidence="4 17"/>
<evidence type="ECO:0000256" key="11">
    <source>
        <dbReference type="ARBA" id="ARBA00022989"/>
    </source>
</evidence>
<keyword evidence="9" id="KW-1278">Translocase</keyword>
<dbReference type="AlphaFoldDB" id="A0A9E8LP57"/>
<comment type="function">
    <text evidence="1">Core subunit of the mitochondrial membrane respiratory chain NADH dehydrogenase (Complex I) that is believed to belong to the minimal assembly required for catalysis. Complex I functions in the transfer of electrons from NADH to the respiratory chain. The immediate electron acceptor for the enzyme is believed to be ubiquinone.</text>
</comment>
<dbReference type="PANTHER" id="PTHR43507">
    <property type="entry name" value="NADH-UBIQUINONE OXIDOREDUCTASE CHAIN 4"/>
    <property type="match status" value="1"/>
</dbReference>
<evidence type="ECO:0000259" key="18">
    <source>
        <dbReference type="Pfam" id="PF00361"/>
    </source>
</evidence>
<keyword evidence="7 17" id="KW-0679">Respiratory chain</keyword>
<protein>
    <recommendedName>
        <fullName evidence="5 17">NADH-ubiquinone oxidoreductase chain 4</fullName>
        <ecNumber evidence="4 17">7.1.1.2</ecNumber>
    </recommendedName>
</protein>
<dbReference type="GO" id="GO:0003954">
    <property type="term" value="F:NADH dehydrogenase activity"/>
    <property type="evidence" value="ECO:0007669"/>
    <property type="project" value="TreeGrafter"/>
</dbReference>
<evidence type="ECO:0000256" key="16">
    <source>
        <dbReference type="ARBA" id="ARBA00049551"/>
    </source>
</evidence>
<name>A0A9E8LP57_9NEOP</name>
<evidence type="ECO:0000256" key="15">
    <source>
        <dbReference type="ARBA" id="ARBA00023136"/>
    </source>
</evidence>
<feature type="transmembrane region" description="Helical" evidence="17">
    <location>
        <begin position="105"/>
        <end position="126"/>
    </location>
</feature>
<gene>
    <name evidence="20" type="primary">ND4</name>
</gene>
<comment type="catalytic activity">
    <reaction evidence="16 17">
        <text>a ubiquinone + NADH + 5 H(+)(in) = a ubiquinol + NAD(+) + 4 H(+)(out)</text>
        <dbReference type="Rhea" id="RHEA:29091"/>
        <dbReference type="Rhea" id="RHEA-COMP:9565"/>
        <dbReference type="Rhea" id="RHEA-COMP:9566"/>
        <dbReference type="ChEBI" id="CHEBI:15378"/>
        <dbReference type="ChEBI" id="CHEBI:16389"/>
        <dbReference type="ChEBI" id="CHEBI:17976"/>
        <dbReference type="ChEBI" id="CHEBI:57540"/>
        <dbReference type="ChEBI" id="CHEBI:57945"/>
        <dbReference type="EC" id="7.1.1.2"/>
    </reaction>
</comment>
<evidence type="ECO:0000256" key="4">
    <source>
        <dbReference type="ARBA" id="ARBA00012944"/>
    </source>
</evidence>
<feature type="transmembrane region" description="Helical" evidence="17">
    <location>
        <begin position="138"/>
        <end position="168"/>
    </location>
</feature>
<comment type="subcellular location">
    <subcellularLocation>
        <location evidence="2 17">Mitochondrion membrane</location>
        <topology evidence="2 17">Multi-pass membrane protein</topology>
    </subcellularLocation>
</comment>
<comment type="similarity">
    <text evidence="3 17">Belongs to the complex I subunit 4 family.</text>
</comment>
<dbReference type="GO" id="GO:0008137">
    <property type="term" value="F:NADH dehydrogenase (ubiquinone) activity"/>
    <property type="evidence" value="ECO:0007669"/>
    <property type="project" value="UniProtKB-UniRule"/>
</dbReference>
<keyword evidence="10 17" id="KW-0249">Electron transport</keyword>
<dbReference type="InterPro" id="IPR003918">
    <property type="entry name" value="NADH_UbQ_OxRdtase"/>
</dbReference>
<accession>A0A9E8LP57</accession>
<feature type="transmembrane region" description="Helical" evidence="17">
    <location>
        <begin position="372"/>
        <end position="394"/>
    </location>
</feature>
<evidence type="ECO:0000256" key="7">
    <source>
        <dbReference type="ARBA" id="ARBA00022660"/>
    </source>
</evidence>
<proteinExistence type="inferred from homology"/>
<dbReference type="EMBL" id="OL678040">
    <property type="protein sequence ID" value="UZZ44255.1"/>
    <property type="molecule type" value="Genomic_DNA"/>
</dbReference>
<feature type="transmembrane region" description="Helical" evidence="17">
    <location>
        <begin position="324"/>
        <end position="342"/>
    </location>
</feature>
<keyword evidence="13 17" id="KW-0830">Ubiquinone</keyword>
<evidence type="ECO:0000256" key="2">
    <source>
        <dbReference type="ARBA" id="ARBA00004225"/>
    </source>
</evidence>
<dbReference type="GO" id="GO:0048039">
    <property type="term" value="F:ubiquinone binding"/>
    <property type="evidence" value="ECO:0007669"/>
    <property type="project" value="TreeGrafter"/>
</dbReference>
<dbReference type="GeneID" id="77426301"/>
<evidence type="ECO:0000259" key="19">
    <source>
        <dbReference type="Pfam" id="PF01059"/>
    </source>
</evidence>
<keyword evidence="14 17" id="KW-0496">Mitochondrion</keyword>
<evidence type="ECO:0000256" key="14">
    <source>
        <dbReference type="ARBA" id="ARBA00023128"/>
    </source>
</evidence>
<feature type="transmembrane region" description="Helical" evidence="17">
    <location>
        <begin position="81"/>
        <end position="99"/>
    </location>
</feature>
<feature type="transmembrane region" description="Helical" evidence="17">
    <location>
        <begin position="174"/>
        <end position="198"/>
    </location>
</feature>
<dbReference type="InterPro" id="IPR001750">
    <property type="entry name" value="ND/Mrp_TM"/>
</dbReference>
<keyword evidence="15 17" id="KW-0472">Membrane</keyword>
<dbReference type="RefSeq" id="YP_010586454.1">
    <property type="nucleotide sequence ID" value="NC_069276.1"/>
</dbReference>
<dbReference type="PANTHER" id="PTHR43507:SF20">
    <property type="entry name" value="NADH-UBIQUINONE OXIDOREDUCTASE CHAIN 4"/>
    <property type="match status" value="1"/>
</dbReference>
<feature type="transmembrane region" description="Helical" evidence="17">
    <location>
        <begin position="266"/>
        <end position="288"/>
    </location>
</feature>
<organism evidence="20">
    <name type="scientific">Paduniella communis</name>
    <dbReference type="NCBI Taxonomy" id="2904892"/>
    <lineage>
        <taxon>Eukaryota</taxon>
        <taxon>Metazoa</taxon>
        <taxon>Ecdysozoa</taxon>
        <taxon>Arthropoda</taxon>
        <taxon>Hexapoda</taxon>
        <taxon>Insecta</taxon>
        <taxon>Pterygota</taxon>
        <taxon>Neoptera</taxon>
        <taxon>Endopterygota</taxon>
        <taxon>Trichoptera</taxon>
        <taxon>Annulipalpia</taxon>
        <taxon>Psychomyioidea</taxon>
        <taxon>Psychomyiidae</taxon>
        <taxon>Paduniellinae</taxon>
        <taxon>Paduniella</taxon>
    </lineage>
</organism>
<dbReference type="InterPro" id="IPR000260">
    <property type="entry name" value="NADH4_N"/>
</dbReference>
<evidence type="ECO:0000256" key="3">
    <source>
        <dbReference type="ARBA" id="ARBA00009025"/>
    </source>
</evidence>
<evidence type="ECO:0000313" key="20">
    <source>
        <dbReference type="EMBL" id="UZZ44255.1"/>
    </source>
</evidence>
<evidence type="ECO:0000256" key="10">
    <source>
        <dbReference type="ARBA" id="ARBA00022982"/>
    </source>
</evidence>
<evidence type="ECO:0000256" key="9">
    <source>
        <dbReference type="ARBA" id="ARBA00022967"/>
    </source>
</evidence>